<name>A0A842ICS5_9RHOB</name>
<keyword evidence="1" id="KW-0812">Transmembrane</keyword>
<evidence type="ECO:0000313" key="3">
    <source>
        <dbReference type="Proteomes" id="UP000555411"/>
    </source>
</evidence>
<gene>
    <name evidence="2" type="ORF">H7F16_15350</name>
</gene>
<evidence type="ECO:0008006" key="4">
    <source>
        <dbReference type="Google" id="ProtNLM"/>
    </source>
</evidence>
<comment type="caution">
    <text evidence="2">The sequence shown here is derived from an EMBL/GenBank/DDBJ whole genome shotgun (WGS) entry which is preliminary data.</text>
</comment>
<protein>
    <recommendedName>
        <fullName evidence="4">Membrane-anchored ribosome-binding protein, inhibits growth in stationary phase, ElaB/YqjD/DUF883 family</fullName>
    </recommendedName>
</protein>
<feature type="transmembrane region" description="Helical" evidence="1">
    <location>
        <begin position="88"/>
        <end position="106"/>
    </location>
</feature>
<proteinExistence type="predicted"/>
<dbReference type="EMBL" id="JACLQD010000004">
    <property type="protein sequence ID" value="MBC2836894.1"/>
    <property type="molecule type" value="Genomic_DNA"/>
</dbReference>
<evidence type="ECO:0000313" key="2">
    <source>
        <dbReference type="EMBL" id="MBC2836894.1"/>
    </source>
</evidence>
<keyword evidence="3" id="KW-1185">Reference proteome</keyword>
<dbReference type="RefSeq" id="WP_185798495.1">
    <property type="nucleotide sequence ID" value="NZ_JACLQD010000004.1"/>
</dbReference>
<keyword evidence="1" id="KW-1133">Transmembrane helix</keyword>
<organism evidence="2 3">
    <name type="scientific">Paragemmobacter straminiformis</name>
    <dbReference type="NCBI Taxonomy" id="2045119"/>
    <lineage>
        <taxon>Bacteria</taxon>
        <taxon>Pseudomonadati</taxon>
        <taxon>Pseudomonadota</taxon>
        <taxon>Alphaproteobacteria</taxon>
        <taxon>Rhodobacterales</taxon>
        <taxon>Paracoccaceae</taxon>
        <taxon>Paragemmobacter</taxon>
    </lineage>
</organism>
<evidence type="ECO:0000256" key="1">
    <source>
        <dbReference type="SAM" id="Phobius"/>
    </source>
</evidence>
<keyword evidence="1" id="KW-0472">Membrane</keyword>
<accession>A0A842ICS5</accession>
<dbReference type="Proteomes" id="UP000555411">
    <property type="component" value="Unassembled WGS sequence"/>
</dbReference>
<dbReference type="AlphaFoldDB" id="A0A842ICS5"/>
<reference evidence="2 3" key="1">
    <citation type="journal article" date="2017" name="Int. J. Syst. Evol. Microbiol.">
        <title>Gemmobacter straminiformis sp. nov., isolated from an artificial fountain.</title>
        <authorList>
            <person name="Kang J.Y."/>
            <person name="Kim M.J."/>
            <person name="Chun J."/>
            <person name="Son K.P."/>
            <person name="Jahng K.Y."/>
        </authorList>
    </citation>
    <scope>NUCLEOTIDE SEQUENCE [LARGE SCALE GENOMIC DNA]</scope>
    <source>
        <strain evidence="2 3">CAM-8</strain>
    </source>
</reference>
<sequence>MNKDDGKADRAEAVPDIEQQIRQLREDVAALAKSLQGYGARVADGVKARAQDASGDAVAESLKAVRELRGEVEAMQARLEGDVRAHPLAWLVGALGIGVLLGLIFSHRDHGSNRG</sequence>